<gene>
    <name evidence="2" type="ORF">LAZ67_X001950</name>
</gene>
<evidence type="ECO:0000313" key="2">
    <source>
        <dbReference type="EMBL" id="UYV84368.1"/>
    </source>
</evidence>
<keyword evidence="1" id="KW-0472">Membrane</keyword>
<accession>A0ABY6LTE6</accession>
<reference evidence="2 3" key="1">
    <citation type="submission" date="2022-03" db="EMBL/GenBank/DDBJ databases">
        <title>A chromosomal length assembly of Cordylochernes scorpioides.</title>
        <authorList>
            <person name="Zeh D."/>
            <person name="Zeh J."/>
        </authorList>
    </citation>
    <scope>NUCLEOTIDE SEQUENCE [LARGE SCALE GENOMIC DNA]</scope>
    <source>
        <strain evidence="2">IN4F17</strain>
        <tissue evidence="2">Whole Body</tissue>
    </source>
</reference>
<protein>
    <submittedName>
        <fullName evidence="2">Uncharacterized protein</fullName>
    </submittedName>
</protein>
<organism evidence="2 3">
    <name type="scientific">Cordylochernes scorpioides</name>
    <dbReference type="NCBI Taxonomy" id="51811"/>
    <lineage>
        <taxon>Eukaryota</taxon>
        <taxon>Metazoa</taxon>
        <taxon>Ecdysozoa</taxon>
        <taxon>Arthropoda</taxon>
        <taxon>Chelicerata</taxon>
        <taxon>Arachnida</taxon>
        <taxon>Pseudoscorpiones</taxon>
        <taxon>Cheliferoidea</taxon>
        <taxon>Chernetidae</taxon>
        <taxon>Cordylochernes</taxon>
    </lineage>
</organism>
<keyword evidence="3" id="KW-1185">Reference proteome</keyword>
<keyword evidence="1" id="KW-0812">Transmembrane</keyword>
<proteinExistence type="predicted"/>
<keyword evidence="1" id="KW-1133">Transmembrane helix</keyword>
<dbReference type="EMBL" id="CP092886">
    <property type="protein sequence ID" value="UYV84368.1"/>
    <property type="molecule type" value="Genomic_DNA"/>
</dbReference>
<evidence type="ECO:0000256" key="1">
    <source>
        <dbReference type="SAM" id="Phobius"/>
    </source>
</evidence>
<name>A0ABY6LTE6_9ARAC</name>
<evidence type="ECO:0000313" key="3">
    <source>
        <dbReference type="Proteomes" id="UP001235939"/>
    </source>
</evidence>
<sequence>MCATTLIREQIRHFIFLQMTWMKLPNFSLVPQKLFGGFWASSIKGLLLLYTWLFNFKIGSGSSFSWSSAMVAADIVMSRLDQLMTIQNHFKIRIERRYFDDKSYEY</sequence>
<dbReference type="Proteomes" id="UP001235939">
    <property type="component" value="Chromosome X"/>
</dbReference>
<feature type="transmembrane region" description="Helical" evidence="1">
    <location>
        <begin position="34"/>
        <end position="54"/>
    </location>
</feature>